<evidence type="ECO:0000313" key="2">
    <source>
        <dbReference type="Proteomes" id="UP000680132"/>
    </source>
</evidence>
<sequence length="108" mass="11242">MTDLRERCADLARPVLELTAATVAAGYSSGPIDRALGAVSDIRKILAAGTDGIDNEAYLAWHATASTLLAEVTEHLERGDAHAAREKLGDPALGLSKLTIGCAGMPGW</sequence>
<gene>
    <name evidence="1" type="ORF">J5V96_04385</name>
</gene>
<accession>A0A939QH77</accession>
<dbReference type="AlphaFoldDB" id="A0A939QH77"/>
<protein>
    <submittedName>
        <fullName evidence="1">Uncharacterized protein</fullName>
    </submittedName>
</protein>
<proteinExistence type="predicted"/>
<dbReference type="EMBL" id="JAGFOA010000002">
    <property type="protein sequence ID" value="MBO3662748.1"/>
    <property type="molecule type" value="Genomic_DNA"/>
</dbReference>
<reference evidence="1" key="1">
    <citation type="submission" date="2021-03" db="EMBL/GenBank/DDBJ databases">
        <title>Microbacterium sp. nov., a novel actinobacterium isolated from cow dung.</title>
        <authorList>
            <person name="Zhang L."/>
        </authorList>
    </citation>
    <scope>NUCLEOTIDE SEQUENCE</scope>
    <source>
        <strain evidence="1">NEAU-LLB</strain>
    </source>
</reference>
<organism evidence="1 2">
    <name type="scientific">Microbacterium stercoris</name>
    <dbReference type="NCBI Taxonomy" id="2820289"/>
    <lineage>
        <taxon>Bacteria</taxon>
        <taxon>Bacillati</taxon>
        <taxon>Actinomycetota</taxon>
        <taxon>Actinomycetes</taxon>
        <taxon>Micrococcales</taxon>
        <taxon>Microbacteriaceae</taxon>
        <taxon>Microbacterium</taxon>
    </lineage>
</organism>
<evidence type="ECO:0000313" key="1">
    <source>
        <dbReference type="EMBL" id="MBO3662748.1"/>
    </source>
</evidence>
<comment type="caution">
    <text evidence="1">The sequence shown here is derived from an EMBL/GenBank/DDBJ whole genome shotgun (WGS) entry which is preliminary data.</text>
</comment>
<name>A0A939QH77_9MICO</name>
<dbReference type="RefSeq" id="WP_208500814.1">
    <property type="nucleotide sequence ID" value="NZ_JAGFOA010000002.1"/>
</dbReference>
<keyword evidence="2" id="KW-1185">Reference proteome</keyword>
<dbReference type="Proteomes" id="UP000680132">
    <property type="component" value="Unassembled WGS sequence"/>
</dbReference>